<dbReference type="PROSITE" id="PS52016">
    <property type="entry name" value="TONB_DEPENDENT_REC_3"/>
    <property type="match status" value="1"/>
</dbReference>
<keyword evidence="7 8" id="KW-0998">Cell outer membrane</keyword>
<evidence type="ECO:0000256" key="2">
    <source>
        <dbReference type="ARBA" id="ARBA00022448"/>
    </source>
</evidence>
<dbReference type="RefSeq" id="WP_083564927.1">
    <property type="nucleotide sequence ID" value="NZ_FPJE01000014.1"/>
</dbReference>
<name>A0A1K1QLS8_9FLAO</name>
<dbReference type="Gene3D" id="2.170.130.10">
    <property type="entry name" value="TonB-dependent receptor, plug domain"/>
    <property type="match status" value="1"/>
</dbReference>
<gene>
    <name evidence="13" type="ORF">SAMN02927921_02645</name>
</gene>
<dbReference type="Gene3D" id="2.40.170.20">
    <property type="entry name" value="TonB-dependent receptor, beta-barrel domain"/>
    <property type="match status" value="1"/>
</dbReference>
<dbReference type="InterPro" id="IPR036942">
    <property type="entry name" value="Beta-barrel_TonB_sf"/>
</dbReference>
<evidence type="ECO:0000256" key="10">
    <source>
        <dbReference type="SAM" id="SignalP"/>
    </source>
</evidence>
<protein>
    <submittedName>
        <fullName evidence="13">TonB-linked outer membrane protein, SusC/RagA family</fullName>
    </submittedName>
</protein>
<dbReference type="InterPro" id="IPR012910">
    <property type="entry name" value="Plug_dom"/>
</dbReference>
<evidence type="ECO:0000256" key="4">
    <source>
        <dbReference type="ARBA" id="ARBA00022692"/>
    </source>
</evidence>
<keyword evidence="2 8" id="KW-0813">Transport</keyword>
<evidence type="ECO:0000259" key="12">
    <source>
        <dbReference type="Pfam" id="PF07715"/>
    </source>
</evidence>
<keyword evidence="6 8" id="KW-0472">Membrane</keyword>
<dbReference type="Pfam" id="PF00593">
    <property type="entry name" value="TonB_dep_Rec_b-barrel"/>
    <property type="match status" value="1"/>
</dbReference>
<dbReference type="InterPro" id="IPR023997">
    <property type="entry name" value="TonB-dep_OMP_SusC/RagA_CS"/>
</dbReference>
<evidence type="ECO:0000313" key="14">
    <source>
        <dbReference type="Proteomes" id="UP000182248"/>
    </source>
</evidence>
<feature type="domain" description="TonB-dependent receptor-like beta-barrel" evidence="11">
    <location>
        <begin position="438"/>
        <end position="813"/>
    </location>
</feature>
<dbReference type="Pfam" id="PF13715">
    <property type="entry name" value="CarbopepD_reg_2"/>
    <property type="match status" value="1"/>
</dbReference>
<evidence type="ECO:0000256" key="7">
    <source>
        <dbReference type="ARBA" id="ARBA00023237"/>
    </source>
</evidence>
<accession>A0A1K1QLS8</accession>
<keyword evidence="14" id="KW-1185">Reference proteome</keyword>
<reference evidence="13 14" key="1">
    <citation type="submission" date="2016-11" db="EMBL/GenBank/DDBJ databases">
        <authorList>
            <person name="Jaros S."/>
            <person name="Januszkiewicz K."/>
            <person name="Wedrychowicz H."/>
        </authorList>
    </citation>
    <scope>NUCLEOTIDE SEQUENCE [LARGE SCALE GENOMIC DNA]</scope>
    <source>
        <strain evidence="13 14">CGMCC 1.12145</strain>
    </source>
</reference>
<sequence>MKKTVPIRNRLFLPLSFLICVIASNPLYAWDNADSAEALNNVQAAVTGVVTDEETGETMPGVSIVEKGTNNGVVSDLDGKFTIEVETGATLVFTYMGYADREVRVQDQNTLRVSLAPDVQSLDEVVVVGYGEVKRSELTGSVSTVSSRTLEQTNKVDAVSSIQGQVPGVMVQRTDNKPGAGGFNIRIRGSNTINTNETISNGGYTPGQNPLFIVDGIFVDDISFLNPSDIERMDVLKDASATAIYGSRGTNGVVIIQTKTGRRGKLSVRYNNYVGFREVYNLPSVYNTTSYIPFLKDVVVGNQYASETGGNFSQYAADNVNIADWLSPEELQNIADGVSTNWVDLITRKGFQTNHTLDLSGGSDKTVYSAGFGYTEDQGTVYGEDFKRYTIKGSLESDLTDWLNLSYNNYVTIAEQNQGSNEAFRSAYRLKPLGRAYDENGELKFLPTAKETQVSNPVFDTKNEKRETKYINYIGNIALKVKLTDGLSVTSKFAPNVKYTRYGEYRGLYTKSSIGNQSSTRAEVVNYLDYSYTWDNIVDFQKEFNENNRLAATFVYSQYLQQNESYQLQIRNFSSDDFLFYNLGAGSNVNSYSSGYVKQTLESYTARVNYNLMNKYLFTLTGRYDGASILSQDNKWAFFPSAAFAYRVINEDFMRSQNLFSDLKLRLSYGETGNTGAGGGLKPLATQSLLGTSYTNLGDQSRPTLYVTGLANKNLSWERTSEINVGLDFGLIQNRLTGSIDLYDRTTRDIIFYRPLPLASGFGGTFDNIGKASNKGIEAALNATVFNTENFNWSVNVNFASNKNKVLKLDGNDSEIIFGAQGGTFIHKEGEPMGSIYSFEYDGIWQLDEAEEAAQYGQRPGQVRVKDLNNDGKITEEGDRKIIGNSMPKWTGGFTSTMNYKNFDFSFFLYTSQGATMLSNFHDSFGFAYDDDPARLWNGYRTDYWTPDNPTNNWFQPGNGGPYSKAIKYMDISYVKVGYITLGYSLPTNLTEKMGIGKLRFYTTIQNPFIFSSYDGWDPESAGRNTYAASFASRTYMLGVNFSF</sequence>
<dbReference type="InterPro" id="IPR008969">
    <property type="entry name" value="CarboxyPept-like_regulatory"/>
</dbReference>
<dbReference type="OrthoDB" id="9768177at2"/>
<feature type="signal peptide" evidence="10">
    <location>
        <begin position="1"/>
        <end position="29"/>
    </location>
</feature>
<dbReference type="InterPro" id="IPR000531">
    <property type="entry name" value="Beta-barrel_TonB"/>
</dbReference>
<dbReference type="Pfam" id="PF07715">
    <property type="entry name" value="Plug"/>
    <property type="match status" value="1"/>
</dbReference>
<organism evidence="13 14">
    <name type="scientific">Sinomicrobium oceani</name>
    <dbReference type="NCBI Taxonomy" id="1150368"/>
    <lineage>
        <taxon>Bacteria</taxon>
        <taxon>Pseudomonadati</taxon>
        <taxon>Bacteroidota</taxon>
        <taxon>Flavobacteriia</taxon>
        <taxon>Flavobacteriales</taxon>
        <taxon>Flavobacteriaceae</taxon>
        <taxon>Sinomicrobium</taxon>
    </lineage>
</organism>
<feature type="chain" id="PRO_5012114395" evidence="10">
    <location>
        <begin position="30"/>
        <end position="1044"/>
    </location>
</feature>
<dbReference type="FunFam" id="2.60.40.1120:FF:000003">
    <property type="entry name" value="Outer membrane protein Omp121"/>
    <property type="match status" value="1"/>
</dbReference>
<evidence type="ECO:0000256" key="6">
    <source>
        <dbReference type="ARBA" id="ARBA00023136"/>
    </source>
</evidence>
<keyword evidence="10" id="KW-0732">Signal</keyword>
<keyword evidence="5 9" id="KW-0798">TonB box</keyword>
<dbReference type="InterPro" id="IPR039426">
    <property type="entry name" value="TonB-dep_rcpt-like"/>
</dbReference>
<dbReference type="Gene3D" id="2.60.40.1120">
    <property type="entry name" value="Carboxypeptidase-like, regulatory domain"/>
    <property type="match status" value="1"/>
</dbReference>
<evidence type="ECO:0000256" key="3">
    <source>
        <dbReference type="ARBA" id="ARBA00022452"/>
    </source>
</evidence>
<evidence type="ECO:0000256" key="9">
    <source>
        <dbReference type="RuleBase" id="RU003357"/>
    </source>
</evidence>
<comment type="subcellular location">
    <subcellularLocation>
        <location evidence="1 8">Cell outer membrane</location>
        <topology evidence="1 8">Multi-pass membrane protein</topology>
    </subcellularLocation>
</comment>
<dbReference type="Proteomes" id="UP000182248">
    <property type="component" value="Unassembled WGS sequence"/>
</dbReference>
<dbReference type="AlphaFoldDB" id="A0A1K1QLS8"/>
<evidence type="ECO:0000256" key="8">
    <source>
        <dbReference type="PROSITE-ProRule" id="PRU01360"/>
    </source>
</evidence>
<dbReference type="STRING" id="1150368.SAMN02927921_02645"/>
<dbReference type="NCBIfam" id="TIGR04056">
    <property type="entry name" value="OMP_RagA_SusC"/>
    <property type="match status" value="1"/>
</dbReference>
<dbReference type="NCBIfam" id="TIGR04057">
    <property type="entry name" value="SusC_RagA_signa"/>
    <property type="match status" value="1"/>
</dbReference>
<dbReference type="SUPFAM" id="SSF49464">
    <property type="entry name" value="Carboxypeptidase regulatory domain-like"/>
    <property type="match status" value="1"/>
</dbReference>
<dbReference type="InterPro" id="IPR037066">
    <property type="entry name" value="Plug_dom_sf"/>
</dbReference>
<dbReference type="InterPro" id="IPR023996">
    <property type="entry name" value="TonB-dep_OMP_SusC/RagA"/>
</dbReference>
<evidence type="ECO:0000259" key="11">
    <source>
        <dbReference type="Pfam" id="PF00593"/>
    </source>
</evidence>
<dbReference type="SUPFAM" id="SSF56935">
    <property type="entry name" value="Porins"/>
    <property type="match status" value="1"/>
</dbReference>
<proteinExistence type="inferred from homology"/>
<keyword evidence="4 8" id="KW-0812">Transmembrane</keyword>
<dbReference type="GO" id="GO:0009279">
    <property type="term" value="C:cell outer membrane"/>
    <property type="evidence" value="ECO:0007669"/>
    <property type="project" value="UniProtKB-SubCell"/>
</dbReference>
<comment type="similarity">
    <text evidence="8 9">Belongs to the TonB-dependent receptor family.</text>
</comment>
<evidence type="ECO:0000256" key="1">
    <source>
        <dbReference type="ARBA" id="ARBA00004571"/>
    </source>
</evidence>
<feature type="domain" description="TonB-dependent receptor plug" evidence="12">
    <location>
        <begin position="136"/>
        <end position="253"/>
    </location>
</feature>
<evidence type="ECO:0000313" key="13">
    <source>
        <dbReference type="EMBL" id="SFW60601.1"/>
    </source>
</evidence>
<dbReference type="EMBL" id="FPJE01000014">
    <property type="protein sequence ID" value="SFW60601.1"/>
    <property type="molecule type" value="Genomic_DNA"/>
</dbReference>
<keyword evidence="3 8" id="KW-1134">Transmembrane beta strand</keyword>
<evidence type="ECO:0000256" key="5">
    <source>
        <dbReference type="ARBA" id="ARBA00023077"/>
    </source>
</evidence>